<evidence type="ECO:0000313" key="5">
    <source>
        <dbReference type="Proteomes" id="UP001058734"/>
    </source>
</evidence>
<protein>
    <submittedName>
        <fullName evidence="4">DNA polymerase</fullName>
        <ecNumber evidence="4">6.5.1.1</ecNumber>
    </submittedName>
</protein>
<dbReference type="Pfam" id="PF00476">
    <property type="entry name" value="DNA_pol_A"/>
    <property type="match status" value="1"/>
</dbReference>
<organism evidence="4 5">
    <name type="scientific">Ralstonia phage BHDT_So9</name>
    <dbReference type="NCBI Taxonomy" id="2972464"/>
    <lineage>
        <taxon>Viruses</taxon>
        <taxon>Duplodnaviria</taxon>
        <taxon>Heunggongvirae</taxon>
        <taxon>Uroviricota</taxon>
        <taxon>Caudoviricetes</taxon>
        <taxon>Autographivirales</taxon>
        <taxon>Autonotataviridae</taxon>
        <taxon>Okabevirinae</taxon>
        <taxon>Higashivirus</taxon>
        <taxon>Higashivirus BHDTSo9</taxon>
    </lineage>
</organism>
<dbReference type="InterPro" id="IPR002298">
    <property type="entry name" value="DNA_polymerase_A"/>
</dbReference>
<dbReference type="GO" id="GO:0003677">
    <property type="term" value="F:DNA binding"/>
    <property type="evidence" value="ECO:0007669"/>
    <property type="project" value="InterPro"/>
</dbReference>
<dbReference type="InterPro" id="IPR001098">
    <property type="entry name" value="DNA-dir_DNA_pol_A_palm_dom"/>
</dbReference>
<keyword evidence="4" id="KW-0436">Ligase</keyword>
<dbReference type="SMART" id="SM00482">
    <property type="entry name" value="POLAc"/>
    <property type="match status" value="1"/>
</dbReference>
<dbReference type="GO" id="GO:0003887">
    <property type="term" value="F:DNA-directed DNA polymerase activity"/>
    <property type="evidence" value="ECO:0007669"/>
    <property type="project" value="InterPro"/>
</dbReference>
<dbReference type="SUPFAM" id="SSF56672">
    <property type="entry name" value="DNA/RNA polymerases"/>
    <property type="match status" value="1"/>
</dbReference>
<dbReference type="EMBL" id="OP087422">
    <property type="protein sequence ID" value="UWI83486.1"/>
    <property type="molecule type" value="Genomic_DNA"/>
</dbReference>
<reference evidence="4" key="1">
    <citation type="submission" date="2022-07" db="EMBL/GenBank/DDBJ databases">
        <title>Biological characterization and genomic analysis of novel phages DLDT_So2 and BHDT_So9 against Pseudomonas solanacearum, an infectious agent in tomato in Vietnam.</title>
        <authorList>
            <person name="Pham Q.-A.N."/>
            <person name="To N.H."/>
            <person name="Vo N."/>
            <person name="Tu V.Q."/>
            <person name="Nguyen T.M."/>
            <person name="Nguyen H.D."/>
            <person name="Andrew M."/>
            <person name="Le T.-T.T."/>
            <person name="Vo P.T."/>
            <person name="Huynh O.N."/>
            <person name="Hoang H.A."/>
        </authorList>
    </citation>
    <scope>NUCLEOTIDE SEQUENCE</scope>
</reference>
<dbReference type="PRINTS" id="PR00868">
    <property type="entry name" value="DNAPOLI"/>
</dbReference>
<dbReference type="Gene3D" id="3.30.70.370">
    <property type="match status" value="1"/>
</dbReference>
<evidence type="ECO:0000259" key="3">
    <source>
        <dbReference type="SMART" id="SM00482"/>
    </source>
</evidence>
<dbReference type="Gene3D" id="1.10.150.20">
    <property type="entry name" value="5' to 3' exonuclease, C-terminal subdomain"/>
    <property type="match status" value="1"/>
</dbReference>
<name>A0A9E7QZ38_9CAUD</name>
<dbReference type="GO" id="GO:0006261">
    <property type="term" value="P:DNA-templated DNA replication"/>
    <property type="evidence" value="ECO:0007669"/>
    <property type="project" value="InterPro"/>
</dbReference>
<dbReference type="GO" id="GO:0039693">
    <property type="term" value="P:viral DNA genome replication"/>
    <property type="evidence" value="ECO:0007669"/>
    <property type="project" value="UniProtKB-KW"/>
</dbReference>
<keyword evidence="2" id="KW-1194">Viral DNA replication</keyword>
<evidence type="ECO:0000256" key="1">
    <source>
        <dbReference type="ARBA" id="ARBA00022705"/>
    </source>
</evidence>
<evidence type="ECO:0000256" key="2">
    <source>
        <dbReference type="ARBA" id="ARBA00023109"/>
    </source>
</evidence>
<dbReference type="InterPro" id="IPR043502">
    <property type="entry name" value="DNA/RNA_pol_sf"/>
</dbReference>
<dbReference type="EC" id="6.5.1.1" evidence="4"/>
<dbReference type="GO" id="GO:0006302">
    <property type="term" value="P:double-strand break repair"/>
    <property type="evidence" value="ECO:0007669"/>
    <property type="project" value="TreeGrafter"/>
</dbReference>
<dbReference type="Proteomes" id="UP001058734">
    <property type="component" value="Segment"/>
</dbReference>
<keyword evidence="1" id="KW-0235">DNA replication</keyword>
<dbReference type="GO" id="GO:0003910">
    <property type="term" value="F:DNA ligase (ATP) activity"/>
    <property type="evidence" value="ECO:0007669"/>
    <property type="project" value="UniProtKB-EC"/>
</dbReference>
<dbReference type="PANTHER" id="PTHR10133:SF27">
    <property type="entry name" value="DNA POLYMERASE NU"/>
    <property type="match status" value="1"/>
</dbReference>
<evidence type="ECO:0000313" key="4">
    <source>
        <dbReference type="EMBL" id="UWI83486.1"/>
    </source>
</evidence>
<keyword evidence="5" id="KW-1185">Reference proteome</keyword>
<dbReference type="PANTHER" id="PTHR10133">
    <property type="entry name" value="DNA POLYMERASE I"/>
    <property type="match status" value="1"/>
</dbReference>
<proteinExistence type="predicted"/>
<accession>A0A9E7QZ38</accession>
<feature type="domain" description="DNA-directed DNA polymerase family A palm" evidence="3">
    <location>
        <begin position="480"/>
        <end position="739"/>
    </location>
</feature>
<sequence length="817" mass="91353">MKYTVWDTETTTYAAYKHRANPFLPENFIVASGWRHGDTDQPAALAERASYLYRNVGSDLPTSWFTDLLAHSKWLVMFNGKFDLLHALGSPNNHPEINLAAWMDWVVAGGLIWDCQIVEYLLRGMEPSSAMMSLEETAVYYGGNAKVDEVKAMWEAGIGTWDIPRELLIDYLVGRTVPSADGDGEEFALGDIGNTELVFRAQLKRAKEQGQLRSIILNMGAYVATIEMERNGMHVNKAKGLKLAEKMAAKLVDMSAELAGFIPEDLPFEFNWNSRFHKSALIFGGKVKYEARTPIVDAVTGEQVYAQKDAVHVLLADGTTMDRDEYLAAPLANTAPEALRFVGGKNMGELKTRRVKVNDLSRPKSRMEDHFYTFAGFTVPDKSWEGATPGVYSTDADVMDALRARQDVPFVKVLTGVVALTKDLGTYFITHDEKTGHDKGMLTLVHPNDIVHHTLNMCRTVTARLSSSEPNLQNIPKGQKSEAKTMFESRFGADGKIIQSDFSSLEVYVQAMLTMCKQLIADLAAGIDMHCMRLAAKEKREYDEVLMLCKKGKVGVDLTQEERDEWDYKRTGAKAFSFQRAYGAGVAAIAAGTGIPLEDVQALADAEDARYPEIGEYFDRKADEIRETRTPTLDIVEHPEIPGLKCQLGKGYSVTPDGKRYSYRESPSPKYMIERGRPRTGFVPTQIKNYEVQGTGGEVMKAAMWLTVRAFYFYRCFNGKALLVNTVHDAQYVDAHKTVAVKAAALLHACMVEASTLVEYWFKWELPIGVPSDTVWGDTMAEEKEIEDERFEVLVAKCRPWLRKKFIGGHEPSWAAA</sequence>